<gene>
    <name evidence="1" type="ORF">A6X21_01215</name>
</gene>
<keyword evidence="2" id="KW-1185">Reference proteome</keyword>
<accession>A0A1C3E4T5</accession>
<comment type="caution">
    <text evidence="1">The sequence shown here is derived from an EMBL/GenBank/DDBJ whole genome shotgun (WGS) entry which is preliminary data.</text>
</comment>
<dbReference type="Proteomes" id="UP000094828">
    <property type="component" value="Unassembled WGS sequence"/>
</dbReference>
<dbReference type="EMBL" id="LYDR01000154">
    <property type="protein sequence ID" value="ODA28247.1"/>
    <property type="molecule type" value="Genomic_DNA"/>
</dbReference>
<name>A0A1C3E4T5_9PLAN</name>
<evidence type="ECO:0000313" key="1">
    <source>
        <dbReference type="EMBL" id="ODA28247.1"/>
    </source>
</evidence>
<dbReference type="AlphaFoldDB" id="A0A1C3E4T5"/>
<evidence type="ECO:0000313" key="2">
    <source>
        <dbReference type="Proteomes" id="UP000094828"/>
    </source>
</evidence>
<protein>
    <submittedName>
        <fullName evidence="1">Uncharacterized protein</fullName>
    </submittedName>
</protein>
<dbReference type="STRING" id="1841610.A6X21_01215"/>
<dbReference type="Gene3D" id="2.180.10.10">
    <property type="entry name" value="RHS repeat-associated core"/>
    <property type="match status" value="1"/>
</dbReference>
<sequence>MKFLPLLGLTLRQWLSWLVPCSDIRGSYVNNYTGLDHFGRVKDNRWHKAGTDLDRIKYGYDRASNRIWRENPVAQSYSAEFDEIYTYDGSHRLKEMARGTLNVGHTALTSKTFGETWTLDETGNWSAYTRDDDGNLTNDLVQARTANEVNEIGTITNSVGSTWAQPAYSPAGNMTTIPQPKDPSKA</sequence>
<proteinExistence type="predicted"/>
<organism evidence="1 2">
    <name type="scientific">Planctopirus hydrillae</name>
    <dbReference type="NCBI Taxonomy" id="1841610"/>
    <lineage>
        <taxon>Bacteria</taxon>
        <taxon>Pseudomonadati</taxon>
        <taxon>Planctomycetota</taxon>
        <taxon>Planctomycetia</taxon>
        <taxon>Planctomycetales</taxon>
        <taxon>Planctomycetaceae</taxon>
        <taxon>Planctopirus</taxon>
    </lineage>
</organism>
<reference evidence="1 2" key="1">
    <citation type="submission" date="2016-05" db="EMBL/GenBank/DDBJ databases">
        <title>Genomic and physiological characterization of Planctopirus sp. isolated from fresh water lake.</title>
        <authorList>
            <person name="Subhash Y."/>
            <person name="Ramana C."/>
        </authorList>
    </citation>
    <scope>NUCLEOTIDE SEQUENCE [LARGE SCALE GENOMIC DNA]</scope>
    <source>
        <strain evidence="1 2">JC280</strain>
    </source>
</reference>